<proteinExistence type="predicted"/>
<dbReference type="GO" id="GO:0016829">
    <property type="term" value="F:lyase activity"/>
    <property type="evidence" value="ECO:0007669"/>
    <property type="project" value="UniProtKB-KW"/>
</dbReference>
<accession>A0ABS4FZ26</accession>
<dbReference type="PANTHER" id="PTHR43586">
    <property type="entry name" value="CYSTEINE DESULFURASE"/>
    <property type="match status" value="1"/>
</dbReference>
<dbReference type="EMBL" id="JAGGKC010000001">
    <property type="protein sequence ID" value="MBP1917558.1"/>
    <property type="molecule type" value="Genomic_DNA"/>
</dbReference>
<feature type="domain" description="Aminotransferase class V" evidence="1">
    <location>
        <begin position="1"/>
        <end position="278"/>
    </location>
</feature>
<dbReference type="Pfam" id="PF00266">
    <property type="entry name" value="Aminotran_5"/>
    <property type="match status" value="1"/>
</dbReference>
<dbReference type="InterPro" id="IPR015421">
    <property type="entry name" value="PyrdxlP-dep_Trfase_major"/>
</dbReference>
<dbReference type="PANTHER" id="PTHR43586:SF4">
    <property type="entry name" value="ISOPENICILLIN N EPIMERASE"/>
    <property type="match status" value="1"/>
</dbReference>
<dbReference type="Gene3D" id="3.90.1150.10">
    <property type="entry name" value="Aspartate Aminotransferase, domain 1"/>
    <property type="match status" value="1"/>
</dbReference>
<evidence type="ECO:0000313" key="2">
    <source>
        <dbReference type="EMBL" id="MBP1917558.1"/>
    </source>
</evidence>
<dbReference type="Gene3D" id="3.40.640.10">
    <property type="entry name" value="Type I PLP-dependent aspartate aminotransferase-like (Major domain)"/>
    <property type="match status" value="1"/>
</dbReference>
<reference evidence="2 3" key="1">
    <citation type="submission" date="2021-03" db="EMBL/GenBank/DDBJ databases">
        <title>Genomic Encyclopedia of Type Strains, Phase IV (KMG-IV): sequencing the most valuable type-strain genomes for metagenomic binning, comparative biology and taxonomic classification.</title>
        <authorList>
            <person name="Goeker M."/>
        </authorList>
    </citation>
    <scope>NUCLEOTIDE SEQUENCE [LARGE SCALE GENOMIC DNA]</scope>
    <source>
        <strain evidence="2 3">DSM 6139</strain>
    </source>
</reference>
<name>A0ABS4FZ26_9CLOT</name>
<keyword evidence="2" id="KW-0456">Lyase</keyword>
<keyword evidence="3" id="KW-1185">Reference proteome</keyword>
<dbReference type="SUPFAM" id="SSF53383">
    <property type="entry name" value="PLP-dependent transferases"/>
    <property type="match status" value="1"/>
</dbReference>
<organism evidence="2 3">
    <name type="scientific">Youngiibacter multivorans</name>
    <dbReference type="NCBI Taxonomy" id="937251"/>
    <lineage>
        <taxon>Bacteria</taxon>
        <taxon>Bacillati</taxon>
        <taxon>Bacillota</taxon>
        <taxon>Clostridia</taxon>
        <taxon>Eubacteriales</taxon>
        <taxon>Clostridiaceae</taxon>
        <taxon>Youngiibacter</taxon>
    </lineage>
</organism>
<sequence length="291" mass="31730">MEHNSVLRPLERLRQNGIITYDLLGADDFGRIKIEEIRNLEKKETKLIVLTHASNLCGTVQDITSARQVLRNKDIFIAIDAAQTAGYIPVNINELSADAIAFTGHKGLLGPQGTGGFIVNDRLDSEMVPVFTGGTGSDSSSLSHPMFLPDKYEAGTANIPGIAGLSAGVNHILEEGLDSILSKSRDLMIYFLDELERFSYINLHGLNCNEGRIPCFSLTVNDLDPSFVSYVLDNEFGITTRSGLHCAPLAHRVFGTEISGSLRISFNHMTNEGDIDALFSAFSMLKGVSHD</sequence>
<comment type="caution">
    <text evidence="2">The sequence shown here is derived from an EMBL/GenBank/DDBJ whole genome shotgun (WGS) entry which is preliminary data.</text>
</comment>
<dbReference type="Proteomes" id="UP001519271">
    <property type="component" value="Unassembled WGS sequence"/>
</dbReference>
<dbReference type="InterPro" id="IPR015422">
    <property type="entry name" value="PyrdxlP-dep_Trfase_small"/>
</dbReference>
<dbReference type="InterPro" id="IPR000192">
    <property type="entry name" value="Aminotrans_V_dom"/>
</dbReference>
<evidence type="ECO:0000313" key="3">
    <source>
        <dbReference type="Proteomes" id="UP001519271"/>
    </source>
</evidence>
<dbReference type="InterPro" id="IPR015424">
    <property type="entry name" value="PyrdxlP-dep_Trfase"/>
</dbReference>
<protein>
    <submittedName>
        <fullName evidence="2">Selenocysteine lyase/cysteine desulfurase</fullName>
    </submittedName>
</protein>
<gene>
    <name evidence="2" type="ORF">J2Z34_000021</name>
</gene>
<evidence type="ECO:0000259" key="1">
    <source>
        <dbReference type="Pfam" id="PF00266"/>
    </source>
</evidence>